<name>A0A1B8B4A5_FUSPO</name>
<gene>
    <name evidence="1" type="ORF">FPOA_01504</name>
</gene>
<dbReference type="EMBL" id="LYXU01000001">
    <property type="protein sequence ID" value="OBS27562.1"/>
    <property type="molecule type" value="Genomic_DNA"/>
</dbReference>
<protein>
    <submittedName>
        <fullName evidence="1">Uncharacterized protein</fullName>
    </submittedName>
</protein>
<reference evidence="1 2" key="1">
    <citation type="submission" date="2016-06" db="EMBL/GenBank/DDBJ databases">
        <title>Living apart together: crosstalk between the core and supernumerary genomes in a fungal plant pathogen.</title>
        <authorList>
            <person name="Vanheule A."/>
            <person name="Audenaert K."/>
            <person name="Warris S."/>
            <person name="Van De Geest H."/>
            <person name="Schijlen E."/>
            <person name="Hofte M."/>
            <person name="De Saeger S."/>
            <person name="Haesaert G."/>
            <person name="Waalwijk C."/>
            <person name="Van Der Lee T."/>
        </authorList>
    </citation>
    <scope>NUCLEOTIDE SEQUENCE [LARGE SCALE GENOMIC DNA]</scope>
    <source>
        <strain evidence="1 2">2516</strain>
    </source>
</reference>
<keyword evidence="2" id="KW-1185">Reference proteome</keyword>
<organism evidence="1 2">
    <name type="scientific">Fusarium poae</name>
    <dbReference type="NCBI Taxonomy" id="36050"/>
    <lineage>
        <taxon>Eukaryota</taxon>
        <taxon>Fungi</taxon>
        <taxon>Dikarya</taxon>
        <taxon>Ascomycota</taxon>
        <taxon>Pezizomycotina</taxon>
        <taxon>Sordariomycetes</taxon>
        <taxon>Hypocreomycetidae</taxon>
        <taxon>Hypocreales</taxon>
        <taxon>Nectriaceae</taxon>
        <taxon>Fusarium</taxon>
    </lineage>
</organism>
<dbReference type="STRING" id="36050.A0A1B8B4A5"/>
<accession>A0A1B8B4A5</accession>
<evidence type="ECO:0000313" key="2">
    <source>
        <dbReference type="Proteomes" id="UP000091967"/>
    </source>
</evidence>
<dbReference type="Proteomes" id="UP000091967">
    <property type="component" value="Unassembled WGS sequence"/>
</dbReference>
<evidence type="ECO:0000313" key="1">
    <source>
        <dbReference type="EMBL" id="OBS27562.1"/>
    </source>
</evidence>
<proteinExistence type="predicted"/>
<dbReference type="AlphaFoldDB" id="A0A1B8B4A5"/>
<sequence>MNVCMMAVELKWWRAGFVKVTDGAWSRASEEDYRLKGWGTPCMQMSSLIHAEASTIEEDVAEESNMALSSVNTMCVRSTIARLQGLDHQTSVLITGALQWDAINPDRHIPKNGFEVMPKRCSVESTPVPMVVVETRMLKIQIDACGTEEAACRGSDQE</sequence>
<comment type="caution">
    <text evidence="1">The sequence shown here is derived from an EMBL/GenBank/DDBJ whole genome shotgun (WGS) entry which is preliminary data.</text>
</comment>